<keyword evidence="1" id="KW-0812">Transmembrane</keyword>
<feature type="transmembrane region" description="Helical" evidence="1">
    <location>
        <begin position="30"/>
        <end position="54"/>
    </location>
</feature>
<feature type="non-terminal residue" evidence="2">
    <location>
        <position position="94"/>
    </location>
</feature>
<evidence type="ECO:0000313" key="2">
    <source>
        <dbReference type="EMBL" id="GAH33908.1"/>
    </source>
</evidence>
<keyword evidence="1" id="KW-1133">Transmembrane helix</keyword>
<gene>
    <name evidence="2" type="ORF">S03H2_20041</name>
</gene>
<sequence>MAINLSLLLTTRWVISLSVGSDPDSFLDDLTTFLALLMLTIGIASLVFSSTWFLKDSGILYSNLKRAEDSNKPAEIRSVGRWYGQFLKGYAGVS</sequence>
<organism evidence="2">
    <name type="scientific">marine sediment metagenome</name>
    <dbReference type="NCBI Taxonomy" id="412755"/>
    <lineage>
        <taxon>unclassified sequences</taxon>
        <taxon>metagenomes</taxon>
        <taxon>ecological metagenomes</taxon>
    </lineage>
</organism>
<reference evidence="2" key="1">
    <citation type="journal article" date="2014" name="Front. Microbiol.">
        <title>High frequency of phylogenetically diverse reductive dehalogenase-homologous genes in deep subseafloor sedimentary metagenomes.</title>
        <authorList>
            <person name="Kawai M."/>
            <person name="Futagami T."/>
            <person name="Toyoda A."/>
            <person name="Takaki Y."/>
            <person name="Nishi S."/>
            <person name="Hori S."/>
            <person name="Arai W."/>
            <person name="Tsubouchi T."/>
            <person name="Morono Y."/>
            <person name="Uchiyama I."/>
            <person name="Ito T."/>
            <person name="Fujiyama A."/>
            <person name="Inagaki F."/>
            <person name="Takami H."/>
        </authorList>
    </citation>
    <scope>NUCLEOTIDE SEQUENCE</scope>
    <source>
        <strain evidence="2">Expedition CK06-06</strain>
    </source>
</reference>
<dbReference type="EMBL" id="BARU01010523">
    <property type="protein sequence ID" value="GAH33908.1"/>
    <property type="molecule type" value="Genomic_DNA"/>
</dbReference>
<name>X1GLM8_9ZZZZ</name>
<keyword evidence="1" id="KW-0472">Membrane</keyword>
<proteinExistence type="predicted"/>
<protein>
    <submittedName>
        <fullName evidence="2">Uncharacterized protein</fullName>
    </submittedName>
</protein>
<accession>X1GLM8</accession>
<evidence type="ECO:0000256" key="1">
    <source>
        <dbReference type="SAM" id="Phobius"/>
    </source>
</evidence>
<comment type="caution">
    <text evidence="2">The sequence shown here is derived from an EMBL/GenBank/DDBJ whole genome shotgun (WGS) entry which is preliminary data.</text>
</comment>
<dbReference type="AlphaFoldDB" id="X1GLM8"/>